<dbReference type="GO" id="GO:0005737">
    <property type="term" value="C:cytoplasm"/>
    <property type="evidence" value="ECO:0007669"/>
    <property type="project" value="TreeGrafter"/>
</dbReference>
<evidence type="ECO:0000259" key="15">
    <source>
        <dbReference type="PROSITE" id="PS50880"/>
    </source>
</evidence>
<dbReference type="InterPro" id="IPR019475">
    <property type="entry name" value="DNA_primase_DnaB-bd"/>
</dbReference>
<evidence type="ECO:0000256" key="5">
    <source>
        <dbReference type="ARBA" id="ARBA00022705"/>
    </source>
</evidence>
<dbReference type="FunFam" id="3.90.580.10:FF:000001">
    <property type="entry name" value="DNA primase"/>
    <property type="match status" value="1"/>
</dbReference>
<organism evidence="16 17">
    <name type="scientific">Shouchella lehensis G1</name>
    <dbReference type="NCBI Taxonomy" id="1246626"/>
    <lineage>
        <taxon>Bacteria</taxon>
        <taxon>Bacillati</taxon>
        <taxon>Bacillota</taxon>
        <taxon>Bacilli</taxon>
        <taxon>Bacillales</taxon>
        <taxon>Bacillaceae</taxon>
        <taxon>Shouchella</taxon>
    </lineage>
</organism>
<dbReference type="GO" id="GO:0003677">
    <property type="term" value="F:DNA binding"/>
    <property type="evidence" value="ECO:0007669"/>
    <property type="project" value="UniProtKB-KW"/>
</dbReference>
<dbReference type="Pfam" id="PF08275">
    <property type="entry name" value="DNAG_N"/>
    <property type="match status" value="1"/>
</dbReference>
<keyword evidence="4 12" id="KW-0548">Nucleotidyltransferase</keyword>
<keyword evidence="1 12" id="KW-0240">DNA-directed RNA polymerase</keyword>
<proteinExistence type="inferred from homology"/>
<accession>A0A060LWD3</accession>
<dbReference type="Gene3D" id="3.40.1360.10">
    <property type="match status" value="1"/>
</dbReference>
<comment type="domain">
    <text evidence="12">Contains an N-terminal zinc-binding domain, a central core domain that contains the primase activity, and a C-terminal DnaB-binding domain.</text>
</comment>
<keyword evidence="2 12" id="KW-0639">Primosome</keyword>
<sequence>MSVKIPEEKLAEIRNASDIVDVIGDYVQLKKNGRQYGGLCPFHDEKTPSFSVSEEKQVYHCFGCGAGGNVFTFLQDLEGWSFAKTVAHLAGKAKISLPQVVESNEYQVYEDTSKVDAMKKAHQLAASTYHSIFMFTEEGSPGRVYAQERYFTEAQIDHFKIGYALDEWETLAKVLEQNEFDLTIMEEAGLVAKRKSSGYYDLFRNRLIFPISDNNGDIVGFGGRIVGEGQPKYLNSPETPIYQKAKTLFHMFEARPIIRKKNKAYLFEGALDVMAAWKSGIENAVATLGTALSQDHAKLLRRNAEEIILCYDGDRAGREAIRKTIPVLENVGCQIQVCLLPDGYDPDDYVKEFGEEALKAYLEKELLSVMAFKMYDAKQTKNLQNEGERLKYIEDMLEAIAQLESIEQEHYLKQLSKEFNLSFQVLHQEMMRKERKTAPVRQQQQAERYGDTVKAHHTFQTARPIAAHIKAERMLLGYMLQDEEMIWRVTERLQDGFNIDEHQALYAYLISFVSQHPEKGIKEFIESLEDQKLAKLAAYLLMQDVKVECTDAELDDYIKKIEQYPKLLQIKEQQQAARLEQDPVLAAQKQMELIRKKRELLGK</sequence>
<dbReference type="InterPro" id="IPR050219">
    <property type="entry name" value="DnaG_primase"/>
</dbReference>
<evidence type="ECO:0000313" key="16">
    <source>
        <dbReference type="EMBL" id="AIC94075.1"/>
    </source>
</evidence>
<dbReference type="eggNOG" id="COG0358">
    <property type="taxonomic scope" value="Bacteria"/>
</dbReference>
<name>A0A060LWD3_9BACI</name>
<dbReference type="SMART" id="SM00493">
    <property type="entry name" value="TOPRIM"/>
    <property type="match status" value="1"/>
</dbReference>
<comment type="similarity">
    <text evidence="12 13">Belongs to the DnaG primase family.</text>
</comment>
<dbReference type="EC" id="2.7.7.101" evidence="12"/>
<dbReference type="STRING" id="1246626.BleG1_1492"/>
<dbReference type="EMBL" id="CP003923">
    <property type="protein sequence ID" value="AIC94075.1"/>
    <property type="molecule type" value="Genomic_DNA"/>
</dbReference>
<protein>
    <recommendedName>
        <fullName evidence="12 13">DNA primase</fullName>
        <ecNumber evidence="12">2.7.7.101</ecNumber>
    </recommendedName>
</protein>
<dbReference type="Gene3D" id="1.10.860.10">
    <property type="entry name" value="DNAb Helicase, Chain A"/>
    <property type="match status" value="1"/>
</dbReference>
<evidence type="ECO:0000256" key="12">
    <source>
        <dbReference type="HAMAP-Rule" id="MF_00974"/>
    </source>
</evidence>
<dbReference type="Pfam" id="PF10410">
    <property type="entry name" value="DnaB_bind"/>
    <property type="match status" value="1"/>
</dbReference>
<keyword evidence="11 12" id="KW-0804">Transcription</keyword>
<dbReference type="InterPro" id="IPR006171">
    <property type="entry name" value="TOPRIM_dom"/>
</dbReference>
<keyword evidence="17" id="KW-1185">Reference proteome</keyword>
<dbReference type="SMART" id="SM00400">
    <property type="entry name" value="ZnF_CHCC"/>
    <property type="match status" value="1"/>
</dbReference>
<dbReference type="InterPro" id="IPR034151">
    <property type="entry name" value="TOPRIM_DnaG_bac"/>
</dbReference>
<dbReference type="InterPro" id="IPR002694">
    <property type="entry name" value="Znf_CHC2"/>
</dbReference>
<evidence type="ECO:0000256" key="7">
    <source>
        <dbReference type="ARBA" id="ARBA00022771"/>
    </source>
</evidence>
<evidence type="ECO:0000256" key="9">
    <source>
        <dbReference type="ARBA" id="ARBA00022842"/>
    </source>
</evidence>
<keyword evidence="6 12" id="KW-0479">Metal-binding</keyword>
<dbReference type="AlphaFoldDB" id="A0A060LWD3"/>
<dbReference type="OrthoDB" id="9803773at2"/>
<dbReference type="SUPFAM" id="SSF56731">
    <property type="entry name" value="DNA primase core"/>
    <property type="match status" value="1"/>
</dbReference>
<dbReference type="SUPFAM" id="SSF57783">
    <property type="entry name" value="Zinc beta-ribbon"/>
    <property type="match status" value="1"/>
</dbReference>
<keyword evidence="7 12" id="KW-0863">Zinc-finger</keyword>
<dbReference type="Gene3D" id="3.90.980.10">
    <property type="entry name" value="DNA primase, catalytic core, N-terminal domain"/>
    <property type="match status" value="1"/>
</dbReference>
<dbReference type="FunFam" id="3.90.980.10:FF:000001">
    <property type="entry name" value="DNA primase"/>
    <property type="match status" value="1"/>
</dbReference>
<evidence type="ECO:0000256" key="10">
    <source>
        <dbReference type="ARBA" id="ARBA00023125"/>
    </source>
</evidence>
<comment type="catalytic activity">
    <reaction evidence="12">
        <text>ssDNA + n NTP = ssDNA/pppN(pN)n-1 hybrid + (n-1) diphosphate.</text>
        <dbReference type="EC" id="2.7.7.101"/>
    </reaction>
</comment>
<dbReference type="InterPro" id="IPR013264">
    <property type="entry name" value="DNAG_N"/>
</dbReference>
<dbReference type="Gene3D" id="3.90.580.10">
    <property type="entry name" value="Zinc finger, CHC2-type domain"/>
    <property type="match status" value="1"/>
</dbReference>
<dbReference type="GO" id="GO:1990077">
    <property type="term" value="C:primosome complex"/>
    <property type="evidence" value="ECO:0007669"/>
    <property type="project" value="UniProtKB-KW"/>
</dbReference>
<evidence type="ECO:0000256" key="13">
    <source>
        <dbReference type="PIRNR" id="PIRNR002811"/>
    </source>
</evidence>
<evidence type="ECO:0000256" key="6">
    <source>
        <dbReference type="ARBA" id="ARBA00022723"/>
    </source>
</evidence>
<dbReference type="PANTHER" id="PTHR30313:SF2">
    <property type="entry name" value="DNA PRIMASE"/>
    <property type="match status" value="1"/>
</dbReference>
<feature type="domain" description="Toprim" evidence="15">
    <location>
        <begin position="262"/>
        <end position="343"/>
    </location>
</feature>
<evidence type="ECO:0000256" key="8">
    <source>
        <dbReference type="ARBA" id="ARBA00022833"/>
    </source>
</evidence>
<dbReference type="HOGENOM" id="CLU_013501_3_3_9"/>
<dbReference type="InterPro" id="IPR037068">
    <property type="entry name" value="DNA_primase_core_N_sf"/>
</dbReference>
<comment type="subunit">
    <text evidence="12">Monomer. Interacts with DnaB.</text>
</comment>
<comment type="function">
    <text evidence="12 13">RNA polymerase that catalyzes the synthesis of short RNA molecules used as primers for DNA polymerase during DNA replication.</text>
</comment>
<evidence type="ECO:0000256" key="1">
    <source>
        <dbReference type="ARBA" id="ARBA00022478"/>
    </source>
</evidence>
<dbReference type="GO" id="GO:0006269">
    <property type="term" value="P:DNA replication, synthesis of primer"/>
    <property type="evidence" value="ECO:0007669"/>
    <property type="project" value="UniProtKB-UniRule"/>
</dbReference>
<dbReference type="InterPro" id="IPR006295">
    <property type="entry name" value="DNA_primase_DnaG"/>
</dbReference>
<keyword evidence="9" id="KW-0460">Magnesium</keyword>
<gene>
    <name evidence="12" type="primary">dnaG</name>
    <name evidence="16" type="ORF">BleG1_1492</name>
</gene>
<dbReference type="RefSeq" id="WP_038478952.1">
    <property type="nucleotide sequence ID" value="NZ_CP003923.1"/>
</dbReference>
<dbReference type="HAMAP" id="MF_00974">
    <property type="entry name" value="DNA_primase_DnaG"/>
    <property type="match status" value="1"/>
</dbReference>
<dbReference type="Proteomes" id="UP000027142">
    <property type="component" value="Chromosome"/>
</dbReference>
<keyword evidence="8 12" id="KW-0862">Zinc</keyword>
<reference evidence="16 17" key="1">
    <citation type="journal article" date="2014" name="Gene">
        <title>A comparative genomic analysis of the alkalitolerant soil bacterium Bacillus lehensis G1.</title>
        <authorList>
            <person name="Noor Y.M."/>
            <person name="Samsulrizal N.H."/>
            <person name="Jema'on N.A."/>
            <person name="Low K.O."/>
            <person name="Ramli A.N."/>
            <person name="Alias N.I."/>
            <person name="Damis S.I."/>
            <person name="Fuzi S.F."/>
            <person name="Isa M.N."/>
            <person name="Murad A.M."/>
            <person name="Raih M.F."/>
            <person name="Bakar F.D."/>
            <person name="Najimudin N."/>
            <person name="Mahadi N.M."/>
            <person name="Illias R.M."/>
        </authorList>
    </citation>
    <scope>NUCLEOTIDE SEQUENCE [LARGE SCALE GENOMIC DNA]</scope>
    <source>
        <strain evidence="16 17">G1</strain>
    </source>
</reference>
<dbReference type="PROSITE" id="PS50880">
    <property type="entry name" value="TOPRIM"/>
    <property type="match status" value="1"/>
</dbReference>
<dbReference type="GO" id="GO:0003899">
    <property type="term" value="F:DNA-directed RNA polymerase activity"/>
    <property type="evidence" value="ECO:0007669"/>
    <property type="project" value="UniProtKB-UniRule"/>
</dbReference>
<dbReference type="PIRSF" id="PIRSF002811">
    <property type="entry name" value="DnaG"/>
    <property type="match status" value="1"/>
</dbReference>
<evidence type="ECO:0000256" key="2">
    <source>
        <dbReference type="ARBA" id="ARBA00022515"/>
    </source>
</evidence>
<dbReference type="Pfam" id="PF01807">
    <property type="entry name" value="Zn_ribbon_DnaG"/>
    <property type="match status" value="1"/>
</dbReference>
<keyword evidence="3 12" id="KW-0808">Transferase</keyword>
<dbReference type="PATRIC" id="fig|1246626.3.peg.1482"/>
<dbReference type="GO" id="GO:0008270">
    <property type="term" value="F:zinc ion binding"/>
    <property type="evidence" value="ECO:0007669"/>
    <property type="project" value="UniProtKB-UniRule"/>
</dbReference>
<dbReference type="InterPro" id="IPR030846">
    <property type="entry name" value="DnaG_bac"/>
</dbReference>
<dbReference type="NCBIfam" id="TIGR01391">
    <property type="entry name" value="dnaG"/>
    <property type="match status" value="1"/>
</dbReference>
<dbReference type="Pfam" id="PF13155">
    <property type="entry name" value="Toprim_2"/>
    <property type="match status" value="1"/>
</dbReference>
<dbReference type="GO" id="GO:0005524">
    <property type="term" value="F:ATP binding"/>
    <property type="evidence" value="ECO:0007669"/>
    <property type="project" value="InterPro"/>
</dbReference>
<dbReference type="InterPro" id="IPR036185">
    <property type="entry name" value="DNA_heli_DnaB-like_N_sf"/>
</dbReference>
<evidence type="ECO:0000313" key="17">
    <source>
        <dbReference type="Proteomes" id="UP000027142"/>
    </source>
</evidence>
<dbReference type="PANTHER" id="PTHR30313">
    <property type="entry name" value="DNA PRIMASE"/>
    <property type="match status" value="1"/>
</dbReference>
<dbReference type="GO" id="GO:0003678">
    <property type="term" value="F:DNA helicase activity"/>
    <property type="evidence" value="ECO:0007669"/>
    <property type="project" value="InterPro"/>
</dbReference>
<keyword evidence="5 12" id="KW-0235">DNA replication</keyword>
<dbReference type="GO" id="GO:0000428">
    <property type="term" value="C:DNA-directed RNA polymerase complex"/>
    <property type="evidence" value="ECO:0007669"/>
    <property type="project" value="UniProtKB-KW"/>
</dbReference>
<dbReference type="CDD" id="cd03364">
    <property type="entry name" value="TOPRIM_DnaG_primases"/>
    <property type="match status" value="1"/>
</dbReference>
<dbReference type="InterPro" id="IPR036977">
    <property type="entry name" value="DNA_primase_Znf_CHC2"/>
</dbReference>
<evidence type="ECO:0000256" key="3">
    <source>
        <dbReference type="ARBA" id="ARBA00022679"/>
    </source>
</evidence>
<feature type="zinc finger region" description="CHC2-type" evidence="12 14">
    <location>
        <begin position="40"/>
        <end position="64"/>
    </location>
</feature>
<evidence type="ECO:0000256" key="14">
    <source>
        <dbReference type="PIRSR" id="PIRSR002811-1"/>
    </source>
</evidence>
<dbReference type="InterPro" id="IPR016136">
    <property type="entry name" value="DNA_helicase_N/primase_C"/>
</dbReference>
<evidence type="ECO:0000256" key="4">
    <source>
        <dbReference type="ARBA" id="ARBA00022695"/>
    </source>
</evidence>
<evidence type="ECO:0000256" key="11">
    <source>
        <dbReference type="ARBA" id="ARBA00023163"/>
    </source>
</evidence>
<dbReference type="KEGG" id="ble:BleG1_1492"/>
<dbReference type="SUPFAM" id="SSF48024">
    <property type="entry name" value="N-terminal domain of DnaB helicase"/>
    <property type="match status" value="1"/>
</dbReference>
<keyword evidence="10 12" id="KW-0238">DNA-binding</keyword>
<comment type="cofactor">
    <cofactor evidence="12 13 14">
        <name>Zn(2+)</name>
        <dbReference type="ChEBI" id="CHEBI:29105"/>
    </cofactor>
    <text evidence="12 13 14">Binds 1 zinc ion per monomer.</text>
</comment>